<sequence>MKKALTATVAALAAALFCAATADASPGLTDDEYEYIQSLREVGIDATDAGKALATAEDICYLARLGFDTPDIAAALVNADNPLHATYAQYAVAQARIHICPDTVFPASIT</sequence>
<proteinExistence type="predicted"/>
<dbReference type="Proteomes" id="UP000229090">
    <property type="component" value="Segment"/>
</dbReference>
<keyword evidence="3" id="KW-1185">Reference proteome</keyword>
<gene>
    <name evidence="2" type="primary">5</name>
    <name evidence="2" type="ORF">SEA_KUMAO_5</name>
</gene>
<dbReference type="InterPro" id="IPR007969">
    <property type="entry name" value="DUF732"/>
</dbReference>
<protein>
    <recommendedName>
        <fullName evidence="1">DUF732 domain-containing protein</fullName>
    </recommendedName>
</protein>
<evidence type="ECO:0000313" key="3">
    <source>
        <dbReference type="Proteomes" id="UP000229090"/>
    </source>
</evidence>
<accession>A0A2D1GPS4</accession>
<dbReference type="RefSeq" id="YP_010013495.1">
    <property type="nucleotide sequence ID" value="NC_053512.1"/>
</dbReference>
<organism evidence="2 3">
    <name type="scientific">Mycobacterium phage Kumao</name>
    <dbReference type="NCBI Taxonomy" id="2041344"/>
    <lineage>
        <taxon>Viruses</taxon>
        <taxon>Duplodnaviria</taxon>
        <taxon>Heunggongvirae</taxon>
        <taxon>Uroviricota</taxon>
        <taxon>Caudoviricetes</taxon>
        <taxon>Vilmaviridae</taxon>
        <taxon>Kumaovirus</taxon>
        <taxon>Kumaovirus kumao</taxon>
    </lineage>
</organism>
<dbReference type="Pfam" id="PF05305">
    <property type="entry name" value="DUF732"/>
    <property type="match status" value="1"/>
</dbReference>
<name>A0A2D1GPS4_9CAUD</name>
<dbReference type="EMBL" id="MG009575">
    <property type="protein sequence ID" value="ATN93968.1"/>
    <property type="molecule type" value="Genomic_DNA"/>
</dbReference>
<feature type="domain" description="DUF732" evidence="1">
    <location>
        <begin position="32"/>
        <end position="102"/>
    </location>
</feature>
<evidence type="ECO:0000313" key="2">
    <source>
        <dbReference type="EMBL" id="ATN93968.1"/>
    </source>
</evidence>
<evidence type="ECO:0000259" key="1">
    <source>
        <dbReference type="Pfam" id="PF05305"/>
    </source>
</evidence>
<dbReference type="KEGG" id="vg:63210108"/>
<dbReference type="GeneID" id="63210108"/>
<reference evidence="3" key="1">
    <citation type="submission" date="2017-09" db="EMBL/GenBank/DDBJ databases">
        <authorList>
            <person name="Ehlers B."/>
            <person name="Leendertz F.H."/>
        </authorList>
    </citation>
    <scope>NUCLEOTIDE SEQUENCE [LARGE SCALE GENOMIC DNA]</scope>
</reference>